<feature type="region of interest" description="Disordered" evidence="7">
    <location>
        <begin position="898"/>
        <end position="924"/>
    </location>
</feature>
<organism evidence="9 10">
    <name type="scientific">Glossina palpalis gambiensis</name>
    <dbReference type="NCBI Taxonomy" id="67801"/>
    <lineage>
        <taxon>Eukaryota</taxon>
        <taxon>Metazoa</taxon>
        <taxon>Ecdysozoa</taxon>
        <taxon>Arthropoda</taxon>
        <taxon>Hexapoda</taxon>
        <taxon>Insecta</taxon>
        <taxon>Pterygota</taxon>
        <taxon>Neoptera</taxon>
        <taxon>Endopterygota</taxon>
        <taxon>Diptera</taxon>
        <taxon>Brachycera</taxon>
        <taxon>Muscomorpha</taxon>
        <taxon>Hippoboscoidea</taxon>
        <taxon>Glossinidae</taxon>
        <taxon>Glossina</taxon>
    </lineage>
</organism>
<sequence length="1065" mass="124484">MVLISVYGMAFSKQLRKSGGNALHKSRYIELEFENSIAMSSASTSTDTDIFFVDYINNERRPHSSSRLLTGTEDTGSLYNNVGSKRRKLTGGADSNTVEELPQVNINMVNLKLGDDNTVASRRTCGIHKKKTKGSQIRGTQTLYRESSAQTLPFLPSVSEDQHQLEDTEVFKLPTILPGDGPPGLYEVEVLERARKRWAFLKAFKLDMQRKQKAAREQILKVKHRRILEAFEWEHWIEREEYIQECQMLRLELLIRMFNDREQRMHIASNKRISMSYEKIDQRRKAALKKNEVEYNRALRVLNVKRANQSNMWHKKPITYDLGNTNSEYYAPKMRYGVNPNRRHFKASRKAFDRRMNDLEKQIVQMSSEDLKCPFAKLKEWSKPKQNIKEYEQNFCSDNNLKKLYESLKYLRHSFQKDKLQPQCLAARTKQGAPTVEKDESTRTYEMTAKDLNEELVGTEVSFRQIEEGESEERVEKEPTLSEKQDAARRKEEMDESAAQMKATKSENIFLNNEFRNEECEGLTQLYEGSTIGWLMRFLGEELQRAEEQRKLHFYCMLALRERWHREAVEAGLRQKENCMRATYEKMYRLCCKADGEVAEKYLEKIIANDIENYSAQVAEDDVMKMAQAVDKEAEKWLQSFKEIQNPLNYDQLRCALRENIIPDKERIICETERKIVINYIIYDILLENTFEKTESYDISNLIANEIIDRLIDTDLYYESTESSSMDEDREADQEIHAILRKLIRYAVPGRRYFTPSERIFRNEIFDFLDEIFKEIDAKEPECPKEQHVISMDSHADVHTESRERQRYYSLDSDGVRLSEVQIADWQVKNLVSQDYGKTLQPDEELLLMDTDLLSIDKFLMELINYGEHPEDTSERPPVRIIPSSHDLGKLEDFLFAPDYAPSDDDDSVVDEYEPETEGSATAELSEDLESLLPVSEDFETPVFVDHYTEDETNEAKGEKEEEKNDDDRTETVGEKTNETEREEEERENLEEKNNDARAENGGQETDETKKEEEKEDLEETTDEAKKKKKKSIMPPKDSDHEYSRESAKGVRPKPSILIRLSYST</sequence>
<protein>
    <recommendedName>
        <fullName evidence="6">Cilia- and flagella-associated protein 91</fullName>
    </recommendedName>
</protein>
<feature type="domain" description="CFAP91" evidence="8">
    <location>
        <begin position="140"/>
        <end position="300"/>
    </location>
</feature>
<dbReference type="Pfam" id="PF14738">
    <property type="entry name" value="CFAP91"/>
    <property type="match status" value="1"/>
</dbReference>
<comment type="similarity">
    <text evidence="5">Belongs to the CFAP91 family.</text>
</comment>
<feature type="region of interest" description="Disordered" evidence="7">
    <location>
        <begin position="939"/>
        <end position="1065"/>
    </location>
</feature>
<dbReference type="STRING" id="67801.A0A1B0BRI6"/>
<dbReference type="VEuPathDB" id="VectorBase:GPPI038308"/>
<dbReference type="Proteomes" id="UP000092460">
    <property type="component" value="Unassembled WGS sequence"/>
</dbReference>
<feature type="compositionally biased region" description="Basic and acidic residues" evidence="7">
    <location>
        <begin position="947"/>
        <end position="980"/>
    </location>
</feature>
<dbReference type="InterPro" id="IPR026720">
    <property type="entry name" value="CFAP91"/>
</dbReference>
<evidence type="ECO:0000313" key="9">
    <source>
        <dbReference type="EnsemblMetazoa" id="GPPI038308-PA"/>
    </source>
</evidence>
<dbReference type="PANTHER" id="PTHR22455">
    <property type="entry name" value="CILIA- AND FLAGELLA-ASSOCIATED PROTEIN 91"/>
    <property type="match status" value="1"/>
</dbReference>
<evidence type="ECO:0000256" key="7">
    <source>
        <dbReference type="SAM" id="MobiDB-lite"/>
    </source>
</evidence>
<feature type="compositionally biased region" description="Acidic residues" evidence="7">
    <location>
        <begin position="902"/>
        <end position="917"/>
    </location>
</feature>
<comment type="subcellular location">
    <subcellularLocation>
        <location evidence="1">Cytoplasm</location>
        <location evidence="1">Cytoskeleton</location>
        <location evidence="1">Cilium axoneme</location>
    </subcellularLocation>
</comment>
<dbReference type="GO" id="GO:0005930">
    <property type="term" value="C:axoneme"/>
    <property type="evidence" value="ECO:0007669"/>
    <property type="project" value="UniProtKB-SubCell"/>
</dbReference>
<evidence type="ECO:0000256" key="1">
    <source>
        <dbReference type="ARBA" id="ARBA00004430"/>
    </source>
</evidence>
<evidence type="ECO:0000313" key="10">
    <source>
        <dbReference type="Proteomes" id="UP000092460"/>
    </source>
</evidence>
<reference evidence="9" key="2">
    <citation type="submission" date="2020-05" db="UniProtKB">
        <authorList>
            <consortium name="EnsemblMetazoa"/>
        </authorList>
    </citation>
    <scope>IDENTIFICATION</scope>
    <source>
        <strain evidence="9">IAEA</strain>
    </source>
</reference>
<keyword evidence="10" id="KW-1185">Reference proteome</keyword>
<evidence type="ECO:0000259" key="8">
    <source>
        <dbReference type="Pfam" id="PF14738"/>
    </source>
</evidence>
<evidence type="ECO:0000256" key="4">
    <source>
        <dbReference type="ARBA" id="ARBA00023273"/>
    </source>
</evidence>
<feature type="compositionally biased region" description="Basic and acidic residues" evidence="7">
    <location>
        <begin position="1037"/>
        <end position="1049"/>
    </location>
</feature>
<dbReference type="EnsemblMetazoa" id="GPPI038308-RA">
    <property type="protein sequence ID" value="GPPI038308-PA"/>
    <property type="gene ID" value="GPPI038308"/>
</dbReference>
<feature type="compositionally biased region" description="Basic and acidic residues" evidence="7">
    <location>
        <begin position="472"/>
        <end position="493"/>
    </location>
</feature>
<keyword evidence="4" id="KW-0966">Cell projection</keyword>
<dbReference type="EMBL" id="JXJN01019121">
    <property type="status" value="NOT_ANNOTATED_CDS"/>
    <property type="molecule type" value="Genomic_DNA"/>
</dbReference>
<feature type="compositionally biased region" description="Basic and acidic residues" evidence="7">
    <location>
        <begin position="990"/>
        <end position="999"/>
    </location>
</feature>
<evidence type="ECO:0000256" key="2">
    <source>
        <dbReference type="ARBA" id="ARBA00022490"/>
    </source>
</evidence>
<keyword evidence="3" id="KW-0206">Cytoskeleton</keyword>
<evidence type="ECO:0000256" key="5">
    <source>
        <dbReference type="ARBA" id="ARBA00029468"/>
    </source>
</evidence>
<reference evidence="10" key="1">
    <citation type="submission" date="2015-01" db="EMBL/GenBank/DDBJ databases">
        <authorList>
            <person name="Aksoy S."/>
            <person name="Warren W."/>
            <person name="Wilson R.K."/>
        </authorList>
    </citation>
    <scope>NUCLEOTIDE SEQUENCE [LARGE SCALE GENOMIC DNA]</scope>
    <source>
        <strain evidence="10">IAEA</strain>
    </source>
</reference>
<dbReference type="InterPro" id="IPR032840">
    <property type="entry name" value="CFAP91_dom"/>
</dbReference>
<evidence type="ECO:0000256" key="3">
    <source>
        <dbReference type="ARBA" id="ARBA00023212"/>
    </source>
</evidence>
<dbReference type="PANTHER" id="PTHR22455:SF10">
    <property type="entry name" value="CILIA- AND FLAGELLA-ASSOCIATED PROTEIN 91"/>
    <property type="match status" value="1"/>
</dbReference>
<keyword evidence="2" id="KW-0963">Cytoplasm</keyword>
<feature type="region of interest" description="Disordered" evidence="7">
    <location>
        <begin position="467"/>
        <end position="496"/>
    </location>
</feature>
<evidence type="ECO:0000256" key="6">
    <source>
        <dbReference type="ARBA" id="ARBA00029555"/>
    </source>
</evidence>
<accession>A0A1B0BRI6</accession>
<dbReference type="AlphaFoldDB" id="A0A1B0BRI6"/>
<proteinExistence type="inferred from homology"/>
<name>A0A1B0BRI6_9MUSC</name>